<accession>A0AAV2NU31</accession>
<dbReference type="EMBL" id="OZ034827">
    <property type="protein sequence ID" value="CAL1683264.1"/>
    <property type="molecule type" value="Genomic_DNA"/>
</dbReference>
<gene>
    <name evidence="1" type="ORF">LPLAT_LOCUS9027</name>
</gene>
<dbReference type="Proteomes" id="UP001497644">
    <property type="component" value="Chromosome 4"/>
</dbReference>
<evidence type="ECO:0000313" key="2">
    <source>
        <dbReference type="Proteomes" id="UP001497644"/>
    </source>
</evidence>
<name>A0AAV2NU31_9HYME</name>
<reference evidence="1" key="1">
    <citation type="submission" date="2024-04" db="EMBL/GenBank/DDBJ databases">
        <authorList>
            <consortium name="Molecular Ecology Group"/>
        </authorList>
    </citation>
    <scope>NUCLEOTIDE SEQUENCE</scope>
</reference>
<keyword evidence="2" id="KW-1185">Reference proteome</keyword>
<protein>
    <submittedName>
        <fullName evidence="1">Uncharacterized protein</fullName>
    </submittedName>
</protein>
<evidence type="ECO:0000313" key="1">
    <source>
        <dbReference type="EMBL" id="CAL1683264.1"/>
    </source>
</evidence>
<sequence length="84" mass="9620">MQKIGEFVENTWKVFHKLGLLIEAIEISSARYRIPYLARYQMNAHYIPMAIGKVPVLTFQLSTFENEKLLDRAPPGHGYPAVSN</sequence>
<dbReference type="AlphaFoldDB" id="A0AAV2NU31"/>
<proteinExistence type="predicted"/>
<organism evidence="1 2">
    <name type="scientific">Lasius platythorax</name>
    <dbReference type="NCBI Taxonomy" id="488582"/>
    <lineage>
        <taxon>Eukaryota</taxon>
        <taxon>Metazoa</taxon>
        <taxon>Ecdysozoa</taxon>
        <taxon>Arthropoda</taxon>
        <taxon>Hexapoda</taxon>
        <taxon>Insecta</taxon>
        <taxon>Pterygota</taxon>
        <taxon>Neoptera</taxon>
        <taxon>Endopterygota</taxon>
        <taxon>Hymenoptera</taxon>
        <taxon>Apocrita</taxon>
        <taxon>Aculeata</taxon>
        <taxon>Formicoidea</taxon>
        <taxon>Formicidae</taxon>
        <taxon>Formicinae</taxon>
        <taxon>Lasius</taxon>
        <taxon>Lasius</taxon>
    </lineage>
</organism>